<name>A0AAP0BST5_9ASPA</name>
<keyword evidence="4" id="KW-1185">Reference proteome</keyword>
<evidence type="ECO:0000256" key="1">
    <source>
        <dbReference type="SAM" id="Coils"/>
    </source>
</evidence>
<feature type="coiled-coil region" evidence="1">
    <location>
        <begin position="262"/>
        <end position="289"/>
    </location>
</feature>
<sequence>MGRTYTTRVESFPRQDSALHENLHQVRRHVSADHLSEVLDAALDAQKMGMKQAISPNTALTESDCHFINCYLDSTILLLDACSAMQLRLENIRRCIGSIPIGLHCLEGEHEPSRTVLQKAAFALETSSVMVSRYGREMEISMPNLRSSGKKLSSAYQDTNDRISPEFYWALSGSWTMAVLAVGEINSAISFGSKSANLQHKAKPQKMLKNELSKKMKLFPKKMDEIMSMEELKEVDIAARTLLKLVLALQKAGGSGGDIIRRMAVKAVAEKLRRKTDQLEKTLPELKEKIGELYRLIIALRMSLLGLQSEVQKEEDSNPANLQEAPVRSNRRTPRLPLAVPQDLDKGACHAGQPSSCPVRFFPDSADRDAICPVTFWDQTTG</sequence>
<reference evidence="3 4" key="1">
    <citation type="journal article" date="2022" name="Nat. Plants">
        <title>Genomes of leafy and leafless Platanthera orchids illuminate the evolution of mycoheterotrophy.</title>
        <authorList>
            <person name="Li M.H."/>
            <person name="Liu K.W."/>
            <person name="Li Z."/>
            <person name="Lu H.C."/>
            <person name="Ye Q.L."/>
            <person name="Zhang D."/>
            <person name="Wang J.Y."/>
            <person name="Li Y.F."/>
            <person name="Zhong Z.M."/>
            <person name="Liu X."/>
            <person name="Yu X."/>
            <person name="Liu D.K."/>
            <person name="Tu X.D."/>
            <person name="Liu B."/>
            <person name="Hao Y."/>
            <person name="Liao X.Y."/>
            <person name="Jiang Y.T."/>
            <person name="Sun W.H."/>
            <person name="Chen J."/>
            <person name="Chen Y.Q."/>
            <person name="Ai Y."/>
            <person name="Zhai J.W."/>
            <person name="Wu S.S."/>
            <person name="Zhou Z."/>
            <person name="Hsiao Y.Y."/>
            <person name="Wu W.L."/>
            <person name="Chen Y.Y."/>
            <person name="Lin Y.F."/>
            <person name="Hsu J.L."/>
            <person name="Li C.Y."/>
            <person name="Wang Z.W."/>
            <person name="Zhao X."/>
            <person name="Zhong W.Y."/>
            <person name="Ma X.K."/>
            <person name="Ma L."/>
            <person name="Huang J."/>
            <person name="Chen G.Z."/>
            <person name="Huang M.Z."/>
            <person name="Huang L."/>
            <person name="Peng D.H."/>
            <person name="Luo Y.B."/>
            <person name="Zou S.Q."/>
            <person name="Chen S.P."/>
            <person name="Lan S."/>
            <person name="Tsai W.C."/>
            <person name="Van de Peer Y."/>
            <person name="Liu Z.J."/>
        </authorList>
    </citation>
    <scope>NUCLEOTIDE SEQUENCE [LARGE SCALE GENOMIC DNA]</scope>
    <source>
        <strain evidence="3">Lor287</strain>
    </source>
</reference>
<dbReference type="EMBL" id="JBBWWQ010000004">
    <property type="protein sequence ID" value="KAK8948446.1"/>
    <property type="molecule type" value="Genomic_DNA"/>
</dbReference>
<dbReference type="Proteomes" id="UP001418222">
    <property type="component" value="Unassembled WGS sequence"/>
</dbReference>
<accession>A0AAP0BST5</accession>
<evidence type="ECO:0000313" key="3">
    <source>
        <dbReference type="EMBL" id="KAK8948446.1"/>
    </source>
</evidence>
<feature type="region of interest" description="Disordered" evidence="2">
    <location>
        <begin position="311"/>
        <end position="334"/>
    </location>
</feature>
<dbReference type="PANTHER" id="PTHR31509">
    <property type="entry name" value="BPS1-LIKE PROTEIN"/>
    <property type="match status" value="1"/>
</dbReference>
<organism evidence="3 4">
    <name type="scientific">Platanthera zijinensis</name>
    <dbReference type="NCBI Taxonomy" id="2320716"/>
    <lineage>
        <taxon>Eukaryota</taxon>
        <taxon>Viridiplantae</taxon>
        <taxon>Streptophyta</taxon>
        <taxon>Embryophyta</taxon>
        <taxon>Tracheophyta</taxon>
        <taxon>Spermatophyta</taxon>
        <taxon>Magnoliopsida</taxon>
        <taxon>Liliopsida</taxon>
        <taxon>Asparagales</taxon>
        <taxon>Orchidaceae</taxon>
        <taxon>Orchidoideae</taxon>
        <taxon>Orchideae</taxon>
        <taxon>Orchidinae</taxon>
        <taxon>Platanthera</taxon>
    </lineage>
</organism>
<dbReference type="AlphaFoldDB" id="A0AAP0BST5"/>
<keyword evidence="1" id="KW-0175">Coiled coil</keyword>
<evidence type="ECO:0000256" key="2">
    <source>
        <dbReference type="SAM" id="MobiDB-lite"/>
    </source>
</evidence>
<gene>
    <name evidence="3" type="ORF">KSP39_PZI006099</name>
</gene>
<evidence type="ECO:0000313" key="4">
    <source>
        <dbReference type="Proteomes" id="UP001418222"/>
    </source>
</evidence>
<comment type="caution">
    <text evidence="3">The sequence shown here is derived from an EMBL/GenBank/DDBJ whole genome shotgun (WGS) entry which is preliminary data.</text>
</comment>
<proteinExistence type="predicted"/>
<protein>
    <submittedName>
        <fullName evidence="3">Uncharacterized protein</fullName>
    </submittedName>
</protein>